<dbReference type="AlphaFoldDB" id="A0A1G7NHV5"/>
<keyword evidence="3" id="KW-0813">Transport</keyword>
<dbReference type="InterPro" id="IPR036291">
    <property type="entry name" value="NAD(P)-bd_dom_sf"/>
</dbReference>
<protein>
    <submittedName>
        <fullName evidence="11">Predicted Kef-type K+ transport protein, K+/H+ antiporter domain</fullName>
    </submittedName>
</protein>
<evidence type="ECO:0000256" key="2">
    <source>
        <dbReference type="ARBA" id="ARBA00005551"/>
    </source>
</evidence>
<feature type="transmembrane region" description="Helical" evidence="9">
    <location>
        <begin position="169"/>
        <end position="186"/>
    </location>
</feature>
<dbReference type="EMBL" id="FNCI01000001">
    <property type="protein sequence ID" value="SDF73546.1"/>
    <property type="molecule type" value="Genomic_DNA"/>
</dbReference>
<feature type="transmembrane region" description="Helical" evidence="9">
    <location>
        <begin position="334"/>
        <end position="352"/>
    </location>
</feature>
<evidence type="ECO:0000259" key="10">
    <source>
        <dbReference type="PROSITE" id="PS51201"/>
    </source>
</evidence>
<dbReference type="GO" id="GO:0006813">
    <property type="term" value="P:potassium ion transport"/>
    <property type="evidence" value="ECO:0007669"/>
    <property type="project" value="InterPro"/>
</dbReference>
<dbReference type="PANTHER" id="PTHR42751:SF1">
    <property type="entry name" value="CATION_PROTON ANTIPORTER YBAL-RELATED"/>
    <property type="match status" value="1"/>
</dbReference>
<keyword evidence="5 9" id="KW-0812">Transmembrane</keyword>
<organism evidence="11 12">
    <name type="scientific">Onishia taeanensis</name>
    <dbReference type="NCBI Taxonomy" id="284577"/>
    <lineage>
        <taxon>Bacteria</taxon>
        <taxon>Pseudomonadati</taxon>
        <taxon>Pseudomonadota</taxon>
        <taxon>Gammaproteobacteria</taxon>
        <taxon>Oceanospirillales</taxon>
        <taxon>Halomonadaceae</taxon>
        <taxon>Onishia</taxon>
    </lineage>
</organism>
<feature type="transmembrane region" description="Helical" evidence="9">
    <location>
        <begin position="304"/>
        <end position="328"/>
    </location>
</feature>
<gene>
    <name evidence="11" type="ORF">SAMN05216571_101450</name>
</gene>
<feature type="transmembrane region" description="Helical" evidence="9">
    <location>
        <begin position="75"/>
        <end position="97"/>
    </location>
</feature>
<dbReference type="GO" id="GO:0015297">
    <property type="term" value="F:antiporter activity"/>
    <property type="evidence" value="ECO:0007669"/>
    <property type="project" value="UniProtKB-KW"/>
</dbReference>
<accession>A0A1G7NHV5</accession>
<dbReference type="GO" id="GO:0016020">
    <property type="term" value="C:membrane"/>
    <property type="evidence" value="ECO:0007669"/>
    <property type="project" value="UniProtKB-SubCell"/>
</dbReference>
<dbReference type="Proteomes" id="UP000198641">
    <property type="component" value="Unassembled WGS sequence"/>
</dbReference>
<evidence type="ECO:0000256" key="1">
    <source>
        <dbReference type="ARBA" id="ARBA00004141"/>
    </source>
</evidence>
<feature type="transmembrane region" description="Helical" evidence="9">
    <location>
        <begin position="198"/>
        <end position="218"/>
    </location>
</feature>
<feature type="transmembrane region" description="Helical" evidence="9">
    <location>
        <begin position="109"/>
        <end position="129"/>
    </location>
</feature>
<keyword evidence="4" id="KW-0050">Antiport</keyword>
<keyword evidence="6 9" id="KW-1133">Transmembrane helix</keyword>
<keyword evidence="12" id="KW-1185">Reference proteome</keyword>
<feature type="transmembrane region" description="Helical" evidence="9">
    <location>
        <begin position="43"/>
        <end position="63"/>
    </location>
</feature>
<reference evidence="11 12" key="1">
    <citation type="submission" date="2016-10" db="EMBL/GenBank/DDBJ databases">
        <authorList>
            <person name="de Groot N.N."/>
        </authorList>
    </citation>
    <scope>NUCLEOTIDE SEQUENCE [LARGE SCALE GENOMIC DNA]</scope>
    <source>
        <strain evidence="11 12">BH539</strain>
    </source>
</reference>
<dbReference type="Pfam" id="PF00999">
    <property type="entry name" value="Na_H_Exchanger"/>
    <property type="match status" value="1"/>
</dbReference>
<dbReference type="SUPFAM" id="SSF51735">
    <property type="entry name" value="NAD(P)-binding Rossmann-fold domains"/>
    <property type="match status" value="1"/>
</dbReference>
<dbReference type="PANTHER" id="PTHR42751">
    <property type="entry name" value="SODIUM/HYDROGEN EXCHANGER FAMILY/TRKA DOMAIN PROTEIN"/>
    <property type="match status" value="1"/>
</dbReference>
<proteinExistence type="inferred from homology"/>
<keyword evidence="8 9" id="KW-0472">Membrane</keyword>
<comment type="subcellular location">
    <subcellularLocation>
        <location evidence="1">Membrane</location>
        <topology evidence="1">Multi-pass membrane protein</topology>
    </subcellularLocation>
</comment>
<evidence type="ECO:0000256" key="9">
    <source>
        <dbReference type="SAM" id="Phobius"/>
    </source>
</evidence>
<dbReference type="GO" id="GO:1902600">
    <property type="term" value="P:proton transmembrane transport"/>
    <property type="evidence" value="ECO:0007669"/>
    <property type="project" value="InterPro"/>
</dbReference>
<evidence type="ECO:0000256" key="5">
    <source>
        <dbReference type="ARBA" id="ARBA00022692"/>
    </source>
</evidence>
<feature type="transmembrane region" description="Helical" evidence="9">
    <location>
        <begin position="141"/>
        <end position="163"/>
    </location>
</feature>
<comment type="similarity">
    <text evidence="2">Belongs to the monovalent cation:proton antiporter 2 (CPA2) transporter (TC 2.A.37) family.</text>
</comment>
<keyword evidence="7" id="KW-0406">Ion transport</keyword>
<evidence type="ECO:0000313" key="11">
    <source>
        <dbReference type="EMBL" id="SDF73546.1"/>
    </source>
</evidence>
<dbReference type="RefSeq" id="WP_175491601.1">
    <property type="nucleotide sequence ID" value="NZ_FNCI01000001.1"/>
</dbReference>
<dbReference type="PROSITE" id="PS51201">
    <property type="entry name" value="RCK_N"/>
    <property type="match status" value="1"/>
</dbReference>
<dbReference type="InterPro" id="IPR006153">
    <property type="entry name" value="Cation/H_exchanger_TM"/>
</dbReference>
<name>A0A1G7NHV5_9GAMM</name>
<evidence type="ECO:0000313" key="12">
    <source>
        <dbReference type="Proteomes" id="UP000198641"/>
    </source>
</evidence>
<evidence type="ECO:0000256" key="3">
    <source>
        <dbReference type="ARBA" id="ARBA00022448"/>
    </source>
</evidence>
<dbReference type="Pfam" id="PF02254">
    <property type="entry name" value="TrkA_N"/>
    <property type="match status" value="1"/>
</dbReference>
<evidence type="ECO:0000256" key="7">
    <source>
        <dbReference type="ARBA" id="ARBA00023065"/>
    </source>
</evidence>
<feature type="domain" description="RCK N-terminal" evidence="10">
    <location>
        <begin position="386"/>
        <end position="506"/>
    </location>
</feature>
<sequence>MIEPAFLLVAFLGGLGALALRLPPLVGFLAGGFVLNALGYEETPLLTTLANIGVTLLLFTIGLKLDVRTLLRKEVWGGASLHLVGSTLLLSAALGLFELAGFTLLDGVPWQTLALLGFALSFSSTVFVIKVLDKRSETQTSYGRLAIGVLIMQDIFAVVFLTASTGELPSPWALLLLLLIPAAPLLQRLLDRMGHGEMQMLCGMLMALVLGYGLFDLMGIKGDLGALIVGLLLAPHPAAQNLARSMFNLKELLLVGFFLTIGLTAMPDAEMLGLALLLVAVVPLKALLYQVIFMGFRLRLRTSVLASLGLANYSEFGLIVGALATGQGWLDDKWLVVMSLAVAISFVLSSLLNGASETLYRRFANLLPARMSSGSDEVERSLEVGNAEAVVMGMGRIGRSTYKRLQKQYGLKVLGIDSNPQSVKHLQEQGYNLLEGDALDSDFWDKLMMSPSLKLVVLAMPHHAGNLFALKQLHDRDEFKGQITAIVEYPDEIEPIQALGANAVYHIYDEAGRALADSAAKEAGLVTDIEQLG</sequence>
<evidence type="ECO:0000256" key="8">
    <source>
        <dbReference type="ARBA" id="ARBA00023136"/>
    </source>
</evidence>
<dbReference type="Gene3D" id="1.20.1530.20">
    <property type="match status" value="1"/>
</dbReference>
<feature type="transmembrane region" description="Helical" evidence="9">
    <location>
        <begin position="272"/>
        <end position="292"/>
    </location>
</feature>
<dbReference type="Gene3D" id="3.40.50.720">
    <property type="entry name" value="NAD(P)-binding Rossmann-like Domain"/>
    <property type="match status" value="1"/>
</dbReference>
<dbReference type="STRING" id="284577.SAMN05216571_101450"/>
<dbReference type="InterPro" id="IPR038770">
    <property type="entry name" value="Na+/solute_symporter_sf"/>
</dbReference>
<evidence type="ECO:0000256" key="6">
    <source>
        <dbReference type="ARBA" id="ARBA00022989"/>
    </source>
</evidence>
<dbReference type="InterPro" id="IPR003148">
    <property type="entry name" value="RCK_N"/>
</dbReference>
<evidence type="ECO:0000256" key="4">
    <source>
        <dbReference type="ARBA" id="ARBA00022449"/>
    </source>
</evidence>